<evidence type="ECO:0000313" key="1">
    <source>
        <dbReference type="EMBL" id="RDE52371.1"/>
    </source>
</evidence>
<proteinExistence type="predicted"/>
<evidence type="ECO:0000313" key="2">
    <source>
        <dbReference type="Proteomes" id="UP000253831"/>
    </source>
</evidence>
<sequence>MLIPVRARNTAVKFLDSVFHRWPLLAIKARAARLTATASAALGQQKGQSVVLTVMTVETPRMMKVMTVALFPRPFSRRGRRAVRESLARLSVKMLPSPNSKKPTQRGNA</sequence>
<comment type="caution">
    <text evidence="1">The sequence shown here is derived from an EMBL/GenBank/DDBJ whole genome shotgun (WGS) entry which is preliminary data.</text>
</comment>
<protein>
    <submittedName>
        <fullName evidence="1">Uncharacterized protein</fullName>
    </submittedName>
</protein>
<dbReference type="EMBL" id="QPGA01000001">
    <property type="protein sequence ID" value="RDE52371.1"/>
    <property type="molecule type" value="Genomic_DNA"/>
</dbReference>
<reference evidence="1 2" key="1">
    <citation type="submission" date="2018-05" db="EMBL/GenBank/DDBJ databases">
        <title>Integrated omic analyses show evidence that a Ca. Accumulibacter phosphatis strain performs denitrification under micro-aerobic conditions.</title>
        <authorList>
            <person name="Camejo P.Y."/>
            <person name="Katherine M.D."/>
            <person name="Daniel N.R."/>
        </authorList>
    </citation>
    <scope>NUCLEOTIDE SEQUENCE [LARGE SCALE GENOMIC DNA]</scope>
    <source>
        <strain evidence="1">UW-LDO-IC</strain>
    </source>
</reference>
<organism evidence="1 2">
    <name type="scientific">Candidatus Accumulibacter meliphilus</name>
    <dbReference type="NCBI Taxonomy" id="2211374"/>
    <lineage>
        <taxon>Bacteria</taxon>
        <taxon>Pseudomonadati</taxon>
        <taxon>Pseudomonadota</taxon>
        <taxon>Betaproteobacteria</taxon>
        <taxon>Candidatus Accumulibacter</taxon>
    </lineage>
</organism>
<dbReference type="Proteomes" id="UP000253831">
    <property type="component" value="Unassembled WGS sequence"/>
</dbReference>
<accession>A0A369XQE9</accession>
<name>A0A369XQE9_9PROT</name>
<gene>
    <name evidence="1" type="ORF">DVS81_00990</name>
</gene>
<dbReference type="AlphaFoldDB" id="A0A369XQE9"/>